<protein>
    <recommendedName>
        <fullName evidence="3">EF-hand domain-containing protein</fullName>
    </recommendedName>
</protein>
<evidence type="ECO:0000256" key="1">
    <source>
        <dbReference type="ARBA" id="ARBA00022737"/>
    </source>
</evidence>
<keyword evidence="2" id="KW-0106">Calcium</keyword>
<dbReference type="SUPFAM" id="SSF47473">
    <property type="entry name" value="EF-hand"/>
    <property type="match status" value="1"/>
</dbReference>
<dbReference type="SMART" id="SM00054">
    <property type="entry name" value="EFh"/>
    <property type="match status" value="4"/>
</dbReference>
<dbReference type="InterPro" id="IPR018247">
    <property type="entry name" value="EF_Hand_1_Ca_BS"/>
</dbReference>
<feature type="domain" description="EF-hand" evidence="3">
    <location>
        <begin position="101"/>
        <end position="136"/>
    </location>
</feature>
<evidence type="ECO:0000259" key="3">
    <source>
        <dbReference type="PROSITE" id="PS50222"/>
    </source>
</evidence>
<feature type="domain" description="EF-hand" evidence="3">
    <location>
        <begin position="26"/>
        <end position="61"/>
    </location>
</feature>
<gene>
    <name evidence="4" type="ORF">PEVE_00002623</name>
</gene>
<reference evidence="4 5" key="1">
    <citation type="submission" date="2022-05" db="EMBL/GenBank/DDBJ databases">
        <authorList>
            <consortium name="Genoscope - CEA"/>
            <person name="William W."/>
        </authorList>
    </citation>
    <scope>NUCLEOTIDE SEQUENCE [LARGE SCALE GENOMIC DNA]</scope>
</reference>
<dbReference type="Pfam" id="PF13499">
    <property type="entry name" value="EF-hand_7"/>
    <property type="match status" value="2"/>
</dbReference>
<sequence>LLELNLQRENISVTELRINMAAASSPDAQSLRRAFDVFDLNRTGEISFVDFPTAVRSLGYNPTSSHVDQVLKAANKEEKDKINFDEFVVMMEKFEDTRKEDADESLREAFKKFDRDGNGYISPDELLYVVCNSGEKLSREEAEELISMFDKNADGQLSWEEFVDFFKCDKEATESNATIPEEEESNDKDT</sequence>
<dbReference type="InterPro" id="IPR002048">
    <property type="entry name" value="EF_hand_dom"/>
</dbReference>
<evidence type="ECO:0000313" key="5">
    <source>
        <dbReference type="Proteomes" id="UP001159427"/>
    </source>
</evidence>
<feature type="non-terminal residue" evidence="4">
    <location>
        <position position="1"/>
    </location>
</feature>
<dbReference type="PANTHER" id="PTHR23048:SF59">
    <property type="entry name" value="EF-HAND SUPERFAMILY PROTEIN"/>
    <property type="match status" value="1"/>
</dbReference>
<dbReference type="PROSITE" id="PS50222">
    <property type="entry name" value="EF_HAND_2"/>
    <property type="match status" value="3"/>
</dbReference>
<dbReference type="Gene3D" id="1.10.238.10">
    <property type="entry name" value="EF-hand"/>
    <property type="match status" value="2"/>
</dbReference>
<feature type="domain" description="EF-hand" evidence="3">
    <location>
        <begin position="137"/>
        <end position="172"/>
    </location>
</feature>
<keyword evidence="5" id="KW-1185">Reference proteome</keyword>
<dbReference type="EMBL" id="CALNXI010001155">
    <property type="protein sequence ID" value="CAH3157778.1"/>
    <property type="molecule type" value="Genomic_DNA"/>
</dbReference>
<dbReference type="Proteomes" id="UP001159427">
    <property type="component" value="Unassembled WGS sequence"/>
</dbReference>
<evidence type="ECO:0000256" key="2">
    <source>
        <dbReference type="ARBA" id="ARBA00022837"/>
    </source>
</evidence>
<evidence type="ECO:0000313" key="4">
    <source>
        <dbReference type="EMBL" id="CAH3157778.1"/>
    </source>
</evidence>
<organism evidence="4 5">
    <name type="scientific">Porites evermanni</name>
    <dbReference type="NCBI Taxonomy" id="104178"/>
    <lineage>
        <taxon>Eukaryota</taxon>
        <taxon>Metazoa</taxon>
        <taxon>Cnidaria</taxon>
        <taxon>Anthozoa</taxon>
        <taxon>Hexacorallia</taxon>
        <taxon>Scleractinia</taxon>
        <taxon>Fungiina</taxon>
        <taxon>Poritidae</taxon>
        <taxon>Porites</taxon>
    </lineage>
</organism>
<dbReference type="PROSITE" id="PS00018">
    <property type="entry name" value="EF_HAND_1"/>
    <property type="match status" value="3"/>
</dbReference>
<dbReference type="InterPro" id="IPR050230">
    <property type="entry name" value="CALM/Myosin/TropC-like"/>
</dbReference>
<accession>A0ABN8Q5L2</accession>
<name>A0ABN8Q5L2_9CNID</name>
<dbReference type="PANTHER" id="PTHR23048">
    <property type="entry name" value="MYOSIN LIGHT CHAIN 1, 3"/>
    <property type="match status" value="1"/>
</dbReference>
<dbReference type="InterPro" id="IPR011992">
    <property type="entry name" value="EF-hand-dom_pair"/>
</dbReference>
<keyword evidence="1" id="KW-0677">Repeat</keyword>
<comment type="caution">
    <text evidence="4">The sequence shown here is derived from an EMBL/GenBank/DDBJ whole genome shotgun (WGS) entry which is preliminary data.</text>
</comment>
<proteinExistence type="predicted"/>
<dbReference type="CDD" id="cd00051">
    <property type="entry name" value="EFh"/>
    <property type="match status" value="1"/>
</dbReference>